<feature type="region of interest" description="Disordered" evidence="3">
    <location>
        <begin position="1413"/>
        <end position="1458"/>
    </location>
</feature>
<evidence type="ECO:0000259" key="4">
    <source>
        <dbReference type="PROSITE" id="PS50085"/>
    </source>
</evidence>
<dbReference type="InterPro" id="IPR000331">
    <property type="entry name" value="Rap/Ran_GAP_dom"/>
</dbReference>
<dbReference type="InterPro" id="IPR027107">
    <property type="entry name" value="Tuberin/Ral-act_asu"/>
</dbReference>
<dbReference type="InterPro" id="IPR035974">
    <property type="entry name" value="Rap/Ran-GAP_sf"/>
</dbReference>
<feature type="compositionally biased region" description="Basic and acidic residues" evidence="3">
    <location>
        <begin position="1413"/>
        <end position="1447"/>
    </location>
</feature>
<name>A0ABQ8X1Q0_9EUKA</name>
<dbReference type="PROSITE" id="PS50085">
    <property type="entry name" value="RAPGAP"/>
    <property type="match status" value="1"/>
</dbReference>
<feature type="compositionally biased region" description="Low complexity" evidence="3">
    <location>
        <begin position="846"/>
        <end position="877"/>
    </location>
</feature>
<dbReference type="InterPro" id="IPR046859">
    <property type="entry name" value="RGPA/RALGAPB_N"/>
</dbReference>
<dbReference type="Proteomes" id="UP001150062">
    <property type="component" value="Unassembled WGS sequence"/>
</dbReference>
<accession>A0ABQ8X1Q0</accession>
<dbReference type="Pfam" id="PF02145">
    <property type="entry name" value="Rap_GAP"/>
    <property type="match status" value="1"/>
</dbReference>
<organism evidence="5 6">
    <name type="scientific">Anaeramoeba flamelloides</name>
    <dbReference type="NCBI Taxonomy" id="1746091"/>
    <lineage>
        <taxon>Eukaryota</taxon>
        <taxon>Metamonada</taxon>
        <taxon>Anaeramoebidae</taxon>
        <taxon>Anaeramoeba</taxon>
    </lineage>
</organism>
<proteinExistence type="predicted"/>
<dbReference type="EMBL" id="JAOAOG010000346">
    <property type="protein sequence ID" value="KAJ6225994.1"/>
    <property type="molecule type" value="Genomic_DNA"/>
</dbReference>
<evidence type="ECO:0000256" key="3">
    <source>
        <dbReference type="SAM" id="MobiDB-lite"/>
    </source>
</evidence>
<gene>
    <name evidence="5" type="ORF">M0813_00959</name>
</gene>
<sequence length="1829" mass="215598">MSVRAKKKKLNVFRDDKKTPLKRIKHLHEYLGLSSEEDQITAYIENYNEVYNLLLDTFHGITGKGRKKKIKPITTNDYTVLFQIFEKLLIYLKDMIHKKWQRRGLSELIELQCSLENPQWVRKIGVGQLFFFVDALNVNLDIIPQTLLRNVISFEPFLVDYDINSVRLTTDPVRVPVPGNKGNKEKTPDTKEERIGLFKNLLGFITKQTNHKEFWIQTFNKCFITTLYPKIASNIGLLQGDTNTGFLNHCPYELQVLIVDHFLIWIKEGKLNECLFDITNNRTIILEIFRQGLLLPIGYDNTVFQILDQYEKWLKNKKKRPKAIRENLQFFLQTFISHILEAFFVTYDPQDLEQVVERCNRYLFLLETFGREIDDYLTQETWFHLLEGMLRTTNKIFGEALPGQKRTLAASIGGNLIGTLITIWLCSRTSSRYHWNLFEQCFLRCRDYFAVVIQWKRTLIKLTSMFYHYILGLDTKFLTIKEETDFSKRRKRNIELENPDEFLNQLPYGIESKFELIPPNSNEEEAIAYYIKFDNPRWNRNLGLFYWSKFLNLLGKVNSINDEKTHSIVISAYVEVYDLIYKIFKKFPIFQQNLIKKQENLTEKEIMNNNMIKQYEDMESLLSLLYQQCIEPPYWYLFLPHFLEATFGRANNFENPHKIGQQIAIGAICMIVCRKHENSISEAVLPRIYYSLVYCLGLKDINILLNILEYGSNFFTYCIPGSNGMINSFLTAIEWLLDPKNGFDINEPSFIKSLNLLSSLIAYQDQFENVEIYDYCHLLNVDPLNPQNFVFVQKWIEEEILQREKFALELVELKRNGDNKTELINSSQIEMQRQRQSQETFINQNLQNNNKNNNENGNENSNNNDNSNNNNNPNNNDKTYDNDDNNLLKKFLFDQLKIRERIINLLINLIKKKKDNLSIPVRLSIIWILYSCIILELNKINKDDNNSMNENNKNKKKNKKIKASIKLVEKSINYIVQFTTDRISILSENANQVIRLLCNYDLLIEKYLPNFVKEMLMNFVQKIQKNLIDSGYIQENFNKKGEELNSNIPITNWNRYLFQTIQDWIITKPHLLYEQKFSESIFNLVFNCLGLNNLSKPWSRAWEHSNDLLDSINNINKINNGFNKIQDLLFTQSLKDRKETIKYLYKEDISICLHDLILQTKKRQLKIKEGNNNSNTINKSNNINNPNNPNNNKNNNNNPNNNSNISSNNINSSSNNIQDQDEESPLIHHLSHDLINIAEIFLLHLLNHWNNYPLCEIPELSCSSFVDDKIDIPEGYVIRSKKDFITEKIMNKEHNKVPEEDKVEVREGGKMEESEEDLIVNKDFPMSFDDYSQIFALKDGAIVTLFQIPIKNIKTNKMKLIVRIIIRDITGKYVWDLEKLEDPNDLLNNEKFNKSKFNEINLENVWNYFSNDLNHKNKKEPEQEKGQGQEQEQVKESEKDQNKERVQQKKRRRRGTLPSSIIYKKENLHYKEINMLSELNRYISESSNDENERKYDLQKPSINHYSKSKNLKELHDVYIIQETTLNQRIEKIQTENLEKENNILQQPKKKQPRNHWSLCRLLIANLGFLSIDDQDDLVPLKRSDRLDRTLKELDRRTSREVQKIGVIYVAPGQTQQNEILANECGSPLFEEFVNRLGWEIDLKKHLGYCGGLDTYTDVDGATAPYYADYQTEVVFHVNTRIPNSKNNPKQIKIKKHIGNDIVQIIWSENDQQEYDPMTITSKFNFAHIVIYPLPNGLFKIQVFMKPNVKFFGPLLKGMIVNKQILPFFVRSTAMMANKFVRYEQRAYQHPFPTRWYLLNETIERYKTNFDTKDYFSSIFLSKNSQFEKI</sequence>
<comment type="caution">
    <text evidence="5">The sequence shown here is derived from an EMBL/GenBank/DDBJ whole genome shotgun (WGS) entry which is preliminary data.</text>
</comment>
<feature type="region of interest" description="Disordered" evidence="3">
    <location>
        <begin position="846"/>
        <end position="882"/>
    </location>
</feature>
<keyword evidence="1" id="KW-0343">GTPase activation</keyword>
<evidence type="ECO:0000256" key="1">
    <source>
        <dbReference type="ARBA" id="ARBA00022468"/>
    </source>
</evidence>
<dbReference type="PANTHER" id="PTHR10063:SF11">
    <property type="entry name" value="RHO GTPASE-ACTIVATING PROTEIN CG5521-RELATED"/>
    <property type="match status" value="1"/>
</dbReference>
<dbReference type="PANTHER" id="PTHR10063">
    <property type="entry name" value="TUBERIN"/>
    <property type="match status" value="1"/>
</dbReference>
<feature type="region of interest" description="Disordered" evidence="3">
    <location>
        <begin position="1169"/>
        <end position="1221"/>
    </location>
</feature>
<feature type="compositionally biased region" description="Low complexity" evidence="3">
    <location>
        <begin position="1171"/>
        <end position="1217"/>
    </location>
</feature>
<protein>
    <submittedName>
        <fullName evidence="5">Rho gtpase-activating protein</fullName>
    </submittedName>
</protein>
<evidence type="ECO:0000313" key="5">
    <source>
        <dbReference type="EMBL" id="KAJ6225994.1"/>
    </source>
</evidence>
<reference evidence="5" key="1">
    <citation type="submission" date="2022-08" db="EMBL/GenBank/DDBJ databases">
        <title>Novel sulfate-reducing endosymbionts in the free-living metamonad Anaeramoeba.</title>
        <authorList>
            <person name="Jerlstrom-Hultqvist J."/>
            <person name="Cepicka I."/>
            <person name="Gallot-Lavallee L."/>
            <person name="Salas-Leiva D."/>
            <person name="Curtis B.A."/>
            <person name="Zahonova K."/>
            <person name="Pipaliya S."/>
            <person name="Dacks J."/>
            <person name="Roger A.J."/>
        </authorList>
    </citation>
    <scope>NUCLEOTIDE SEQUENCE</scope>
    <source>
        <strain evidence="5">Schooner1</strain>
    </source>
</reference>
<feature type="domain" description="Rap-GAP" evidence="4">
    <location>
        <begin position="1590"/>
        <end position="1801"/>
    </location>
</feature>
<evidence type="ECO:0000313" key="6">
    <source>
        <dbReference type="Proteomes" id="UP001150062"/>
    </source>
</evidence>
<keyword evidence="6" id="KW-1185">Reference proteome</keyword>
<evidence type="ECO:0000256" key="2">
    <source>
        <dbReference type="ARBA" id="ARBA00022553"/>
    </source>
</evidence>
<keyword evidence="2" id="KW-0597">Phosphoprotein</keyword>
<dbReference type="Pfam" id="PF20412">
    <property type="entry name" value="RALGAPB_N"/>
    <property type="match status" value="1"/>
</dbReference>
<dbReference type="Gene3D" id="3.40.50.11210">
    <property type="entry name" value="Rap/Ran-GAP"/>
    <property type="match status" value="1"/>
</dbReference>
<dbReference type="SUPFAM" id="SSF111347">
    <property type="entry name" value="Rap/Ran-GAP"/>
    <property type="match status" value="1"/>
</dbReference>